<feature type="region of interest" description="Disordered" evidence="7">
    <location>
        <begin position="402"/>
        <end position="429"/>
    </location>
</feature>
<organism evidence="10 11">
    <name type="scientific">Kitasatospora griseola</name>
    <name type="common">Streptomyces griseolosporeus</name>
    <dbReference type="NCBI Taxonomy" id="2064"/>
    <lineage>
        <taxon>Bacteria</taxon>
        <taxon>Bacillati</taxon>
        <taxon>Actinomycetota</taxon>
        <taxon>Actinomycetes</taxon>
        <taxon>Kitasatosporales</taxon>
        <taxon>Streptomycetaceae</taxon>
        <taxon>Kitasatospora</taxon>
    </lineage>
</organism>
<feature type="transmembrane region" description="Helical" evidence="8">
    <location>
        <begin position="96"/>
        <end position="118"/>
    </location>
</feature>
<comment type="subcellular location">
    <subcellularLocation>
        <location evidence="1">Membrane</location>
        <topology evidence="1">Multi-pass membrane protein</topology>
    </subcellularLocation>
</comment>
<dbReference type="GO" id="GO:0016020">
    <property type="term" value="C:membrane"/>
    <property type="evidence" value="ECO:0007669"/>
    <property type="project" value="UniProtKB-SubCell"/>
</dbReference>
<dbReference type="Gene3D" id="1.20.1530.20">
    <property type="match status" value="1"/>
</dbReference>
<evidence type="ECO:0000256" key="1">
    <source>
        <dbReference type="ARBA" id="ARBA00004141"/>
    </source>
</evidence>
<name>A0A0D0N794_KITGR</name>
<keyword evidence="3 8" id="KW-0812">Transmembrane</keyword>
<keyword evidence="5" id="KW-0406">Ion transport</keyword>
<feature type="transmembrane region" description="Helical" evidence="8">
    <location>
        <begin position="194"/>
        <end position="218"/>
    </location>
</feature>
<dbReference type="InterPro" id="IPR006153">
    <property type="entry name" value="Cation/H_exchanger_TM"/>
</dbReference>
<dbReference type="AlphaFoldDB" id="A0A0D0N794"/>
<feature type="transmembrane region" description="Helical" evidence="8">
    <location>
        <begin position="130"/>
        <end position="152"/>
    </location>
</feature>
<evidence type="ECO:0000313" key="10">
    <source>
        <dbReference type="EMBL" id="KIQ64040.1"/>
    </source>
</evidence>
<keyword evidence="11" id="KW-1185">Reference proteome</keyword>
<dbReference type="InterPro" id="IPR038770">
    <property type="entry name" value="Na+/solute_symporter_sf"/>
</dbReference>
<evidence type="ECO:0000313" key="11">
    <source>
        <dbReference type="Proteomes" id="UP000032066"/>
    </source>
</evidence>
<dbReference type="GO" id="GO:0015297">
    <property type="term" value="F:antiporter activity"/>
    <property type="evidence" value="ECO:0007669"/>
    <property type="project" value="InterPro"/>
</dbReference>
<evidence type="ECO:0000256" key="4">
    <source>
        <dbReference type="ARBA" id="ARBA00022989"/>
    </source>
</evidence>
<gene>
    <name evidence="10" type="ORF">TR51_27905</name>
</gene>
<dbReference type="PANTHER" id="PTHR32468:SF0">
    <property type="entry name" value="K(+)_H(+) ANTIPORTER 1"/>
    <property type="match status" value="1"/>
</dbReference>
<evidence type="ECO:0000256" key="5">
    <source>
        <dbReference type="ARBA" id="ARBA00023065"/>
    </source>
</evidence>
<feature type="transmembrane region" description="Helical" evidence="8">
    <location>
        <begin position="164"/>
        <end position="188"/>
    </location>
</feature>
<reference evidence="10 11" key="1">
    <citation type="submission" date="2015-02" db="EMBL/GenBank/DDBJ databases">
        <title>Draft genome sequence of Kitasatospora griseola MF730-N6, a bafilomycin, terpentecin and satosporin producer.</title>
        <authorList>
            <person name="Arens J.C."/>
            <person name="Haltli B."/>
            <person name="Kerr R.G."/>
        </authorList>
    </citation>
    <scope>NUCLEOTIDE SEQUENCE [LARGE SCALE GENOMIC DNA]</scope>
    <source>
        <strain evidence="10 11">MF730-N6</strain>
    </source>
</reference>
<evidence type="ECO:0000259" key="9">
    <source>
        <dbReference type="Pfam" id="PF00999"/>
    </source>
</evidence>
<evidence type="ECO:0000256" key="7">
    <source>
        <dbReference type="SAM" id="MobiDB-lite"/>
    </source>
</evidence>
<dbReference type="PANTHER" id="PTHR32468">
    <property type="entry name" value="CATION/H + ANTIPORTER"/>
    <property type="match status" value="1"/>
</dbReference>
<protein>
    <recommendedName>
        <fullName evidence="9">Cation/H+ exchanger transmembrane domain-containing protein</fullName>
    </recommendedName>
</protein>
<keyword evidence="4 8" id="KW-1133">Transmembrane helix</keyword>
<evidence type="ECO:0000256" key="8">
    <source>
        <dbReference type="SAM" id="Phobius"/>
    </source>
</evidence>
<keyword evidence="2" id="KW-0813">Transport</keyword>
<evidence type="ECO:0000256" key="2">
    <source>
        <dbReference type="ARBA" id="ARBA00022448"/>
    </source>
</evidence>
<feature type="transmembrane region" description="Helical" evidence="8">
    <location>
        <begin position="282"/>
        <end position="300"/>
    </location>
</feature>
<evidence type="ECO:0000256" key="3">
    <source>
        <dbReference type="ARBA" id="ARBA00022692"/>
    </source>
</evidence>
<feature type="transmembrane region" description="Helical" evidence="8">
    <location>
        <begin position="67"/>
        <end position="84"/>
    </location>
</feature>
<dbReference type="PATRIC" id="fig|2064.6.peg.5922"/>
<dbReference type="Pfam" id="PF00999">
    <property type="entry name" value="Na_H_Exchanger"/>
    <property type="match status" value="1"/>
</dbReference>
<keyword evidence="6 8" id="KW-0472">Membrane</keyword>
<comment type="caution">
    <text evidence="10">The sequence shown here is derived from an EMBL/GenBank/DDBJ whole genome shotgun (WGS) entry which is preliminary data.</text>
</comment>
<feature type="transmembrane region" description="Helical" evidence="8">
    <location>
        <begin position="312"/>
        <end position="339"/>
    </location>
</feature>
<feature type="domain" description="Cation/H+ exchanger transmembrane" evidence="9">
    <location>
        <begin position="12"/>
        <end position="399"/>
    </location>
</feature>
<sequence>MFRLLIAASVVIAVAALGGAVARRCGQPAVVGELVAGFVLGPSVLGALAPQVQHSLFPASVLPQLDLLAQLGVVFFMFLVGAELPSGLLRRSTRTGLVIGHASTAIPFLIGISMALWLHHRYPSNGAGMTAYLLFIGLSFAITAFPVLARILAERRMLHSPLGVTGMAAAGIGDATGWSLLVVVIAIVRGTSVTSAVLAVAYMAAFVVIMMLIVRPLLARTLQWADRRPSVRDGVSAGLICLVLVSALATDRMGVHTIFGAFMAGVVMPRQSPLFREMAGKIQGITVWVMLPLFFAIVGLRTQLNTLSGTTAWLTCLAVLVVAVVAKFGSGTVAALAVGGHSRRESVAIGAMMNCRGLTELIVLNLGVELGVLTPALFAMFVCMALVTTAMTGPILRRVVPKQQPPAATPDGPASTSLAKEDLDAPLLS</sequence>
<dbReference type="STRING" id="2064.TR51_27905"/>
<evidence type="ECO:0000256" key="6">
    <source>
        <dbReference type="ARBA" id="ARBA00023136"/>
    </source>
</evidence>
<accession>A0A0D0N794</accession>
<dbReference type="EMBL" id="JXZB01000004">
    <property type="protein sequence ID" value="KIQ64040.1"/>
    <property type="molecule type" value="Genomic_DNA"/>
</dbReference>
<dbReference type="GO" id="GO:1902600">
    <property type="term" value="P:proton transmembrane transport"/>
    <property type="evidence" value="ECO:0007669"/>
    <property type="project" value="InterPro"/>
</dbReference>
<dbReference type="InterPro" id="IPR050794">
    <property type="entry name" value="CPA2_transporter"/>
</dbReference>
<dbReference type="Proteomes" id="UP000032066">
    <property type="component" value="Unassembled WGS sequence"/>
</dbReference>
<proteinExistence type="predicted"/>